<gene>
    <name evidence="1" type="ORF">CAP_3844</name>
</gene>
<proteinExistence type="predicted"/>
<dbReference type="OrthoDB" id="5499068at2"/>
<dbReference type="Proteomes" id="UP000019678">
    <property type="component" value="Unassembled WGS sequence"/>
</dbReference>
<evidence type="ECO:0000313" key="1">
    <source>
        <dbReference type="EMBL" id="EYF04818.1"/>
    </source>
</evidence>
<sequence length="280" mass="30462">MALHLANERLLRDLELFVVATPANRAHFELSPFGLPLAHDGVVDPLRRESLAFLDLLSVLDAAAFGPEGMPMPRWVFYDAAELPGGIVGFGRRAETLTPHLRDRLRIPSSYAGLVPLSMYIAIPTLAPGVWVGHNLCSLRDQLADEALQGIGKLTKAIALKVFRTTSQIGVTQWNSRALGLHARLGPLRLLTAWTPAHTYPASLTYQVTVDDPALRHLAGEPGASMTFPVPEQWIEGMDHGAMEALQARIEEGEHFCVAGLPESAGSDRQRVPIARLPAP</sequence>
<comment type="caution">
    <text evidence="1">The sequence shown here is derived from an EMBL/GenBank/DDBJ whole genome shotgun (WGS) entry which is preliminary data.</text>
</comment>
<evidence type="ECO:0000313" key="2">
    <source>
        <dbReference type="Proteomes" id="UP000019678"/>
    </source>
</evidence>
<accession>A0A017T6B8</accession>
<organism evidence="1 2">
    <name type="scientific">Chondromyces apiculatus DSM 436</name>
    <dbReference type="NCBI Taxonomy" id="1192034"/>
    <lineage>
        <taxon>Bacteria</taxon>
        <taxon>Pseudomonadati</taxon>
        <taxon>Myxococcota</taxon>
        <taxon>Polyangia</taxon>
        <taxon>Polyangiales</taxon>
        <taxon>Polyangiaceae</taxon>
        <taxon>Chondromyces</taxon>
    </lineage>
</organism>
<dbReference type="RefSeq" id="WP_044243378.1">
    <property type="nucleotide sequence ID" value="NZ_ASRX01000029.1"/>
</dbReference>
<reference evidence="1 2" key="1">
    <citation type="submission" date="2013-05" db="EMBL/GenBank/DDBJ databases">
        <title>Genome assembly of Chondromyces apiculatus DSM 436.</title>
        <authorList>
            <person name="Sharma G."/>
            <person name="Khatri I."/>
            <person name="Kaur C."/>
            <person name="Mayilraj S."/>
            <person name="Subramanian S."/>
        </authorList>
    </citation>
    <scope>NUCLEOTIDE SEQUENCE [LARGE SCALE GENOMIC DNA]</scope>
    <source>
        <strain evidence="1 2">DSM 436</strain>
    </source>
</reference>
<name>A0A017T6B8_9BACT</name>
<dbReference type="EMBL" id="ASRX01000029">
    <property type="protein sequence ID" value="EYF04818.1"/>
    <property type="molecule type" value="Genomic_DNA"/>
</dbReference>
<protein>
    <submittedName>
        <fullName evidence="1">Uncharacterized protein</fullName>
    </submittedName>
</protein>
<dbReference type="eggNOG" id="ENOG503196C">
    <property type="taxonomic scope" value="Bacteria"/>
</dbReference>
<keyword evidence="2" id="KW-1185">Reference proteome</keyword>
<dbReference type="AlphaFoldDB" id="A0A017T6B8"/>